<dbReference type="SUPFAM" id="SSF82704">
    <property type="entry name" value="AlbA-like"/>
    <property type="match status" value="1"/>
</dbReference>
<dbReference type="Proteomes" id="UP000775213">
    <property type="component" value="Unassembled WGS sequence"/>
</dbReference>
<feature type="domain" description="DNA/RNA-binding protein Alba-like" evidence="4">
    <location>
        <begin position="19"/>
        <end position="94"/>
    </location>
</feature>
<proteinExistence type="inferred from homology"/>
<dbReference type="AlphaFoldDB" id="A0AAV7G4C1"/>
<dbReference type="Gene3D" id="3.30.110.20">
    <property type="entry name" value="Alba-like domain"/>
    <property type="match status" value="1"/>
</dbReference>
<dbReference type="PANTHER" id="PTHR13516:SF3">
    <property type="entry name" value="ALBA DNA_RNA-BINDING PROTEIN"/>
    <property type="match status" value="1"/>
</dbReference>
<dbReference type="InterPro" id="IPR051958">
    <property type="entry name" value="Alba-like_NAB"/>
</dbReference>
<dbReference type="Pfam" id="PF01918">
    <property type="entry name" value="Alba"/>
    <property type="match status" value="1"/>
</dbReference>
<protein>
    <recommendedName>
        <fullName evidence="4">DNA/RNA-binding protein Alba-like domain-containing protein</fullName>
    </recommendedName>
</protein>
<evidence type="ECO:0000259" key="4">
    <source>
        <dbReference type="Pfam" id="PF01918"/>
    </source>
</evidence>
<dbReference type="InterPro" id="IPR036882">
    <property type="entry name" value="Alba-like_dom_sf"/>
</dbReference>
<keyword evidence="6" id="KW-1185">Reference proteome</keyword>
<evidence type="ECO:0000256" key="2">
    <source>
        <dbReference type="ARBA" id="ARBA00008018"/>
    </source>
</evidence>
<sequence length="302" mass="34013">MDRYQRVEKPRPESAINENEIRITSQGLIRNYISYATSLLQYILLMNIKFHNQEKRVREIMLKAMGQAINKAVALAEILKNRIPGMHQDTSIGSVSITDVWEPIEEGLVPLEMTRHVSMISISLSTRPLNKNSPGYQTPLHVVQPKIQKYQQSQQYQQQHMPRQPPAQYNDGMDLFIHMVEGVVEVEEEEGAGAEVVMVAMVIMEDMEVMEDMKDMEDMGIIKKMVDGIITGIKAVVVVEEAGVIVLLVMNEEEEVEGEAMAEEGAGWVAVGEEIKLNKNVVMGSLFQSVLAFLYGHWAVKG</sequence>
<name>A0AAV7G4C1_DENCH</name>
<dbReference type="GO" id="GO:0005634">
    <property type="term" value="C:nucleus"/>
    <property type="evidence" value="ECO:0007669"/>
    <property type="project" value="UniProtKB-SubCell"/>
</dbReference>
<dbReference type="GO" id="GO:0003723">
    <property type="term" value="F:RNA binding"/>
    <property type="evidence" value="ECO:0007669"/>
    <property type="project" value="TreeGrafter"/>
</dbReference>
<comment type="caution">
    <text evidence="5">The sequence shown here is derived from an EMBL/GenBank/DDBJ whole genome shotgun (WGS) entry which is preliminary data.</text>
</comment>
<organism evidence="5 6">
    <name type="scientific">Dendrobium chrysotoxum</name>
    <name type="common">Orchid</name>
    <dbReference type="NCBI Taxonomy" id="161865"/>
    <lineage>
        <taxon>Eukaryota</taxon>
        <taxon>Viridiplantae</taxon>
        <taxon>Streptophyta</taxon>
        <taxon>Embryophyta</taxon>
        <taxon>Tracheophyta</taxon>
        <taxon>Spermatophyta</taxon>
        <taxon>Magnoliopsida</taxon>
        <taxon>Liliopsida</taxon>
        <taxon>Asparagales</taxon>
        <taxon>Orchidaceae</taxon>
        <taxon>Epidendroideae</taxon>
        <taxon>Malaxideae</taxon>
        <taxon>Dendrobiinae</taxon>
        <taxon>Dendrobium</taxon>
    </lineage>
</organism>
<evidence type="ECO:0000256" key="1">
    <source>
        <dbReference type="ARBA" id="ARBA00004123"/>
    </source>
</evidence>
<comment type="similarity">
    <text evidence="2">Belongs to the histone-like Alba family.</text>
</comment>
<evidence type="ECO:0000313" key="6">
    <source>
        <dbReference type="Proteomes" id="UP000775213"/>
    </source>
</evidence>
<gene>
    <name evidence="5" type="ORF">IEQ34_021195</name>
</gene>
<reference evidence="5 6" key="1">
    <citation type="journal article" date="2021" name="Hortic Res">
        <title>Chromosome-scale assembly of the Dendrobium chrysotoxum genome enhances the understanding of orchid evolution.</title>
        <authorList>
            <person name="Zhang Y."/>
            <person name="Zhang G.Q."/>
            <person name="Zhang D."/>
            <person name="Liu X.D."/>
            <person name="Xu X.Y."/>
            <person name="Sun W.H."/>
            <person name="Yu X."/>
            <person name="Zhu X."/>
            <person name="Wang Z.W."/>
            <person name="Zhao X."/>
            <person name="Zhong W.Y."/>
            <person name="Chen H."/>
            <person name="Yin W.L."/>
            <person name="Huang T."/>
            <person name="Niu S.C."/>
            <person name="Liu Z.J."/>
        </authorList>
    </citation>
    <scope>NUCLEOTIDE SEQUENCE [LARGE SCALE GENOMIC DNA]</scope>
    <source>
        <strain evidence="5">Lindl</strain>
    </source>
</reference>
<dbReference type="EMBL" id="JAGFBR010000018">
    <property type="protein sequence ID" value="KAH0450503.1"/>
    <property type="molecule type" value="Genomic_DNA"/>
</dbReference>
<evidence type="ECO:0000313" key="5">
    <source>
        <dbReference type="EMBL" id="KAH0450503.1"/>
    </source>
</evidence>
<dbReference type="InterPro" id="IPR002775">
    <property type="entry name" value="DNA/RNA-bd_Alba-like"/>
</dbReference>
<evidence type="ECO:0000256" key="3">
    <source>
        <dbReference type="ARBA" id="ARBA00023242"/>
    </source>
</evidence>
<comment type="subcellular location">
    <subcellularLocation>
        <location evidence="1">Nucleus</location>
    </subcellularLocation>
</comment>
<accession>A0AAV7G4C1</accession>
<dbReference type="PANTHER" id="PTHR13516">
    <property type="entry name" value="RIBONUCLEASE P SUBUNIT P25"/>
    <property type="match status" value="1"/>
</dbReference>
<keyword evidence="3" id="KW-0539">Nucleus</keyword>